<evidence type="ECO:0000313" key="4">
    <source>
        <dbReference type="EMBL" id="SFA85380.1"/>
    </source>
</evidence>
<keyword evidence="2" id="KW-0812">Transmembrane</keyword>
<gene>
    <name evidence="3" type="ORF">CXG46_20495</name>
    <name evidence="4" type="ORF">SAMN05192575_101828</name>
</gene>
<dbReference type="AlphaFoldDB" id="A0A1I0WAZ3"/>
<feature type="region of interest" description="Disordered" evidence="1">
    <location>
        <begin position="1"/>
        <end position="23"/>
    </location>
</feature>
<feature type="region of interest" description="Disordered" evidence="1">
    <location>
        <begin position="56"/>
        <end position="90"/>
    </location>
</feature>
<feature type="compositionally biased region" description="Basic and acidic residues" evidence="1">
    <location>
        <begin position="1"/>
        <end position="12"/>
    </location>
</feature>
<sequence>MSTDIDWQRELDSSFSTGEDLPPAHYVASGRRAVRRRRAAAVVLAASIALAGTAAWAASPGSSPRGDAPVATERTGASEPEGADQGRQTRRDRLRSLAELRRAGAGRVDFLGGPAALADGGLVLAPGAGPVLERVPNPMGYTKTQGSSLAIRVMFEGREQYSLMAAFPSSTSTMTNDASGDFEGWLAGVVASQRTLDVANGVTRQSGEPGPDEWLTIGPDGQVRAATDRVEVLEVRDGVDLGDSFAAGTDRAGVVRLQVDGDPVCAAYRLTDGTLEVIPGGGRFSSLDAFVTWARAQYASGQGMR</sequence>
<keyword evidence="2" id="KW-0472">Membrane</keyword>
<dbReference type="EMBL" id="FOKC01000001">
    <property type="protein sequence ID" value="SFA85380.1"/>
    <property type="molecule type" value="Genomic_DNA"/>
</dbReference>
<reference evidence="4" key="1">
    <citation type="submission" date="2016-10" db="EMBL/GenBank/DDBJ databases">
        <authorList>
            <person name="de Groot N.N."/>
        </authorList>
    </citation>
    <scope>NUCLEOTIDE SEQUENCE [LARGE SCALE GENOMIC DNA]</scope>
    <source>
        <strain evidence="4">CGMCC 1.10697</strain>
    </source>
</reference>
<evidence type="ECO:0000256" key="1">
    <source>
        <dbReference type="SAM" id="MobiDB-lite"/>
    </source>
</evidence>
<reference evidence="3 6" key="2">
    <citation type="submission" date="2017-12" db="EMBL/GenBank/DDBJ databases">
        <title>Pharmacopeia of the Arctic Ocean.</title>
        <authorList>
            <person name="Collins E."/>
            <person name="Ducluzeau A.-L."/>
        </authorList>
    </citation>
    <scope>NUCLEOTIDE SEQUENCE [LARGE SCALE GENOMIC DNA]</scope>
    <source>
        <strain evidence="3 6">DSM 23325</strain>
    </source>
</reference>
<dbReference type="Proteomes" id="UP000233565">
    <property type="component" value="Unassembled WGS sequence"/>
</dbReference>
<proteinExistence type="predicted"/>
<dbReference type="Proteomes" id="UP000199113">
    <property type="component" value="Unassembled WGS sequence"/>
</dbReference>
<keyword evidence="2" id="KW-1133">Transmembrane helix</keyword>
<accession>A0A1I0WAZ3</accession>
<evidence type="ECO:0000313" key="6">
    <source>
        <dbReference type="Proteomes" id="UP000233565"/>
    </source>
</evidence>
<dbReference type="EMBL" id="PJBV01000035">
    <property type="protein sequence ID" value="PKH37785.1"/>
    <property type="molecule type" value="Genomic_DNA"/>
</dbReference>
<feature type="transmembrane region" description="Helical" evidence="2">
    <location>
        <begin position="39"/>
        <end position="58"/>
    </location>
</feature>
<dbReference type="STRING" id="748909.SAMN05192575_101828"/>
<evidence type="ECO:0000313" key="3">
    <source>
        <dbReference type="EMBL" id="PKH37785.1"/>
    </source>
</evidence>
<keyword evidence="6" id="KW-1185">Reference proteome</keyword>
<protein>
    <submittedName>
        <fullName evidence="4">Uncharacterized protein</fullName>
    </submittedName>
</protein>
<evidence type="ECO:0000313" key="5">
    <source>
        <dbReference type="Proteomes" id="UP000199113"/>
    </source>
</evidence>
<evidence type="ECO:0000256" key="2">
    <source>
        <dbReference type="SAM" id="Phobius"/>
    </source>
</evidence>
<dbReference type="RefSeq" id="WP_091194633.1">
    <property type="nucleotide sequence ID" value="NZ_FOKC01000001.1"/>
</dbReference>
<name>A0A1I0WAZ3_9ACTN</name>
<organism evidence="4 5">
    <name type="scientific">Nocardioides alpinus</name>
    <dbReference type="NCBI Taxonomy" id="748909"/>
    <lineage>
        <taxon>Bacteria</taxon>
        <taxon>Bacillati</taxon>
        <taxon>Actinomycetota</taxon>
        <taxon>Actinomycetes</taxon>
        <taxon>Propionibacteriales</taxon>
        <taxon>Nocardioidaceae</taxon>
        <taxon>Nocardioides</taxon>
    </lineage>
</organism>
<dbReference type="OrthoDB" id="3774651at2"/>